<comment type="similarity">
    <text evidence="2">Belongs to the major facilitator superfamily. TCR/Tet family.</text>
</comment>
<feature type="transmembrane region" description="Helical" evidence="7">
    <location>
        <begin position="329"/>
        <end position="352"/>
    </location>
</feature>
<feature type="transmembrane region" description="Helical" evidence="7">
    <location>
        <begin position="296"/>
        <end position="317"/>
    </location>
</feature>
<feature type="transmembrane region" description="Helical" evidence="7">
    <location>
        <begin position="423"/>
        <end position="448"/>
    </location>
</feature>
<feature type="transmembrane region" description="Helical" evidence="7">
    <location>
        <begin position="390"/>
        <end position="411"/>
    </location>
</feature>
<reference evidence="9 10" key="1">
    <citation type="submission" date="2017-05" db="EMBL/GenBank/DDBJ databases">
        <title>Genome sequence for an aflatoxigenic pathogen of Argentinian peanut, Aspergillus arachidicola.</title>
        <authorList>
            <person name="Moore G."/>
            <person name="Beltz S.B."/>
            <person name="Mack B.M."/>
        </authorList>
    </citation>
    <scope>NUCLEOTIDE SEQUENCE [LARGE SCALE GENOMIC DNA]</scope>
    <source>
        <strain evidence="9 10">CBS 117610</strain>
    </source>
</reference>
<evidence type="ECO:0000313" key="8">
    <source>
        <dbReference type="EMBL" id="KAE8335727.1"/>
    </source>
</evidence>
<evidence type="ECO:0000256" key="4">
    <source>
        <dbReference type="ARBA" id="ARBA00022989"/>
    </source>
</evidence>
<feature type="transmembrane region" description="Helical" evidence="7">
    <location>
        <begin position="154"/>
        <end position="173"/>
    </location>
</feature>
<dbReference type="PANTHER" id="PTHR23501">
    <property type="entry name" value="MAJOR FACILITATOR SUPERFAMILY"/>
    <property type="match status" value="1"/>
</dbReference>
<evidence type="ECO:0000256" key="6">
    <source>
        <dbReference type="SAM" id="MobiDB-lite"/>
    </source>
</evidence>
<feature type="transmembrane region" description="Helical" evidence="7">
    <location>
        <begin position="114"/>
        <end position="133"/>
    </location>
</feature>
<dbReference type="STRING" id="656916.A0A2G7FYB8"/>
<feature type="transmembrane region" description="Helical" evidence="7">
    <location>
        <begin position="53"/>
        <end position="78"/>
    </location>
</feature>
<feature type="transmembrane region" description="Helical" evidence="7">
    <location>
        <begin position="185"/>
        <end position="206"/>
    </location>
</feature>
<evidence type="ECO:0000313" key="9">
    <source>
        <dbReference type="EMBL" id="PIG85596.1"/>
    </source>
</evidence>
<dbReference type="PANTHER" id="PTHR23501:SF193">
    <property type="entry name" value="MULTIDRUG TRANSPORTER, PUTATIVE (AFU_ORTHOLOGUE AFUA_8G00940)-RELATED"/>
    <property type="match status" value="1"/>
</dbReference>
<keyword evidence="4 7" id="KW-1133">Transmembrane helix</keyword>
<dbReference type="EMBL" id="NEXV01000314">
    <property type="protein sequence ID" value="PIG85596.1"/>
    <property type="molecule type" value="Genomic_DNA"/>
</dbReference>
<sequence length="534" mass="57614">MEKQSYDDTSQFPTPGQQEKMRLASGGEDGRMDKAEEQEPGMERQDYITGFRLALLLSTLTSASLLVLIDTSIVAPAIPRITSQFHSLSDVAWYGSAYQLTREIMHILQHQETFTTLLGSFMVSSLICALASSSKMLIVARALAGIGASSIQNAMTAILLAIAQLGLVLGPLIRGALTEYVSWRWCFHINLPIRGAITLVLLFVTIPEPKVTKDPLPTLHIIREKLDLIGFFIFAPAIIQLLLALDYGGNQYPWNSSTVIALFCGSGAMFILFLGWEYRTGSVAMFPLQMVSQRIVLFSCLFMFFLGGMNACATYYLPLYFQVVKGVSAMISGVSTLPSIISQLILVIFSGFLVKKVGYYLPFSIGSGGLLLLGNGLLSLLSSSTPTRTWIGYQVLIGAGQGLGTQAPLLAVQNILPKAETSIALSLLFFSQTLGQAIFLTLGQVIFINSLKSGLAVYAPSVDSGAVVAAGAGAIRSAVSKDKLAGVLMAYSQGIDHVFYLSAGIGVGCFCVAWGMGWNDIRKRQPTGDEEKCR</sequence>
<dbReference type="FunFam" id="1.20.1250.20:FF:000196">
    <property type="entry name" value="MFS toxin efflux pump (AflT)"/>
    <property type="match status" value="1"/>
</dbReference>
<evidence type="ECO:0000256" key="5">
    <source>
        <dbReference type="ARBA" id="ARBA00023136"/>
    </source>
</evidence>
<name>A0A2G7FYB8_9EURO</name>
<evidence type="ECO:0000313" key="10">
    <source>
        <dbReference type="Proteomes" id="UP000231358"/>
    </source>
</evidence>
<dbReference type="InterPro" id="IPR036259">
    <property type="entry name" value="MFS_trans_sf"/>
</dbReference>
<feature type="transmembrane region" description="Helical" evidence="7">
    <location>
        <begin position="226"/>
        <end position="245"/>
    </location>
</feature>
<dbReference type="AlphaFoldDB" id="A0A2G7FYB8"/>
<dbReference type="InterPro" id="IPR011701">
    <property type="entry name" value="MFS"/>
</dbReference>
<keyword evidence="3 7" id="KW-0812">Transmembrane</keyword>
<comment type="subcellular location">
    <subcellularLocation>
        <location evidence="1">Membrane</location>
        <topology evidence="1">Multi-pass membrane protein</topology>
    </subcellularLocation>
</comment>
<dbReference type="Pfam" id="PF07690">
    <property type="entry name" value="MFS_1"/>
    <property type="match status" value="1"/>
</dbReference>
<feature type="compositionally biased region" description="Polar residues" evidence="6">
    <location>
        <begin position="7"/>
        <end position="17"/>
    </location>
</feature>
<organism evidence="9 10">
    <name type="scientific">Aspergillus arachidicola</name>
    <dbReference type="NCBI Taxonomy" id="656916"/>
    <lineage>
        <taxon>Eukaryota</taxon>
        <taxon>Fungi</taxon>
        <taxon>Dikarya</taxon>
        <taxon>Ascomycota</taxon>
        <taxon>Pezizomycotina</taxon>
        <taxon>Eurotiomycetes</taxon>
        <taxon>Eurotiomycetidae</taxon>
        <taxon>Eurotiales</taxon>
        <taxon>Aspergillaceae</taxon>
        <taxon>Aspergillus</taxon>
        <taxon>Aspergillus subgen. Circumdati</taxon>
    </lineage>
</organism>
<evidence type="ECO:0000256" key="7">
    <source>
        <dbReference type="SAM" id="Phobius"/>
    </source>
</evidence>
<dbReference type="GO" id="GO:0022857">
    <property type="term" value="F:transmembrane transporter activity"/>
    <property type="evidence" value="ECO:0007669"/>
    <property type="project" value="InterPro"/>
</dbReference>
<dbReference type="SUPFAM" id="SSF103473">
    <property type="entry name" value="MFS general substrate transporter"/>
    <property type="match status" value="1"/>
</dbReference>
<gene>
    <name evidence="9" type="ORF">AARAC_007319</name>
    <name evidence="8" type="ORF">BDV24DRAFT_168955</name>
</gene>
<reference evidence="8" key="2">
    <citation type="submission" date="2019-04" db="EMBL/GenBank/DDBJ databases">
        <title>Friends and foes A comparative genomics study of 23 Aspergillus species from section Flavi.</title>
        <authorList>
            <consortium name="DOE Joint Genome Institute"/>
            <person name="Kjaerbolling I."/>
            <person name="Vesth T."/>
            <person name="Frisvad J.C."/>
            <person name="Nybo J.L."/>
            <person name="Theobald S."/>
            <person name="Kildgaard S."/>
            <person name="Isbrandt T."/>
            <person name="Kuo A."/>
            <person name="Sato A."/>
            <person name="Lyhne E.K."/>
            <person name="Kogle M.E."/>
            <person name="Wiebenga A."/>
            <person name="Kun R.S."/>
            <person name="Lubbers R.J."/>
            <person name="Makela M.R."/>
            <person name="Barry K."/>
            <person name="Chovatia M."/>
            <person name="Clum A."/>
            <person name="Daum C."/>
            <person name="Haridas S."/>
            <person name="He G."/>
            <person name="LaButti K."/>
            <person name="Lipzen A."/>
            <person name="Mondo S."/>
            <person name="Riley R."/>
            <person name="Salamov A."/>
            <person name="Simmons B.A."/>
            <person name="Magnuson J.K."/>
            <person name="Henrissat B."/>
            <person name="Mortensen U.H."/>
            <person name="Larsen T.O."/>
            <person name="Devries R.P."/>
            <person name="Grigoriev I.V."/>
            <person name="Machida M."/>
            <person name="Baker S.E."/>
            <person name="Andersen M.R."/>
        </authorList>
    </citation>
    <scope>NUCLEOTIDE SEQUENCE</scope>
    <source>
        <strain evidence="8">CBS 117612</strain>
    </source>
</reference>
<evidence type="ECO:0000256" key="2">
    <source>
        <dbReference type="ARBA" id="ARBA00007520"/>
    </source>
</evidence>
<feature type="transmembrane region" description="Helical" evidence="7">
    <location>
        <begin position="257"/>
        <end position="276"/>
    </location>
</feature>
<dbReference type="EMBL" id="ML737210">
    <property type="protein sequence ID" value="KAE8335727.1"/>
    <property type="molecule type" value="Genomic_DNA"/>
</dbReference>
<feature type="transmembrane region" description="Helical" evidence="7">
    <location>
        <begin position="498"/>
        <end position="516"/>
    </location>
</feature>
<feature type="transmembrane region" description="Helical" evidence="7">
    <location>
        <begin position="359"/>
        <end position="378"/>
    </location>
</feature>
<keyword evidence="10" id="KW-1185">Reference proteome</keyword>
<dbReference type="GO" id="GO:0005886">
    <property type="term" value="C:plasma membrane"/>
    <property type="evidence" value="ECO:0007669"/>
    <property type="project" value="TreeGrafter"/>
</dbReference>
<feature type="compositionally biased region" description="Basic and acidic residues" evidence="6">
    <location>
        <begin position="28"/>
        <end position="42"/>
    </location>
</feature>
<dbReference type="OrthoDB" id="10021397at2759"/>
<accession>A0A2G7FYB8</accession>
<protein>
    <submittedName>
        <fullName evidence="9">Efflux pump antibiotic resistance protein</fullName>
    </submittedName>
</protein>
<evidence type="ECO:0000256" key="1">
    <source>
        <dbReference type="ARBA" id="ARBA00004141"/>
    </source>
</evidence>
<keyword evidence="5 7" id="KW-0472">Membrane</keyword>
<dbReference type="Proteomes" id="UP000231358">
    <property type="component" value="Unassembled WGS sequence"/>
</dbReference>
<evidence type="ECO:0000256" key="3">
    <source>
        <dbReference type="ARBA" id="ARBA00022692"/>
    </source>
</evidence>
<feature type="region of interest" description="Disordered" evidence="6">
    <location>
        <begin position="1"/>
        <end position="42"/>
    </location>
</feature>
<dbReference type="Proteomes" id="UP000325558">
    <property type="component" value="Unassembled WGS sequence"/>
</dbReference>
<dbReference type="Gene3D" id="1.20.1250.20">
    <property type="entry name" value="MFS general substrate transporter like domains"/>
    <property type="match status" value="2"/>
</dbReference>
<proteinExistence type="inferred from homology"/>